<dbReference type="InterPro" id="IPR003663">
    <property type="entry name" value="Sugar/inositol_transpt"/>
</dbReference>
<dbReference type="AlphaFoldDB" id="A0A1Z5THT6"/>
<evidence type="ECO:0000259" key="9">
    <source>
        <dbReference type="PROSITE" id="PS50850"/>
    </source>
</evidence>
<dbReference type="InterPro" id="IPR019180">
    <property type="entry name" value="Oxidoreductase-like_N"/>
</dbReference>
<evidence type="ECO:0000256" key="4">
    <source>
        <dbReference type="ARBA" id="ARBA00022692"/>
    </source>
</evidence>
<dbReference type="Pfam" id="PF09791">
    <property type="entry name" value="Oxidored-like"/>
    <property type="match status" value="1"/>
</dbReference>
<evidence type="ECO:0000313" key="10">
    <source>
        <dbReference type="EMBL" id="OTA35559.1"/>
    </source>
</evidence>
<dbReference type="FunFam" id="1.20.1250.20:FF:000026">
    <property type="entry name" value="MFS quinate transporter QutD"/>
    <property type="match status" value="1"/>
</dbReference>
<feature type="transmembrane region" description="Helical" evidence="8">
    <location>
        <begin position="563"/>
        <end position="583"/>
    </location>
</feature>
<feature type="transmembrane region" description="Helical" evidence="8">
    <location>
        <begin position="494"/>
        <end position="516"/>
    </location>
</feature>
<feature type="transmembrane region" description="Helical" evidence="8">
    <location>
        <begin position="634"/>
        <end position="658"/>
    </location>
</feature>
<feature type="region of interest" description="Disordered" evidence="7">
    <location>
        <begin position="165"/>
        <end position="203"/>
    </location>
</feature>
<keyword evidence="4 8" id="KW-0812">Transmembrane</keyword>
<feature type="transmembrane region" description="Helical" evidence="8">
    <location>
        <begin position="595"/>
        <end position="622"/>
    </location>
</feature>
<feature type="transmembrane region" description="Helical" evidence="8">
    <location>
        <begin position="536"/>
        <end position="554"/>
    </location>
</feature>
<feature type="region of interest" description="Disordered" evidence="7">
    <location>
        <begin position="63"/>
        <end position="87"/>
    </location>
</feature>
<sequence length="733" mass="80212">MRPALRLRPVCGLSRPSGLVRNARVASALPRVTIRSRTDDFAAKRATAFEGFSEDLLDAPIHTVQPRTRTSPAPPPAEDLPATEDEERLQRARVVFGSRLAGPKERRKEIEEKSQNIAGIVVPPRPGEPDNCCMSGCVNCVWDKYRDELEEWAAASAEARSKLLEQRTKGQATGSMVAEPNMPNHVSTSMDDDGGGSETNWEAMGGMESFGDGQNDLAPVKDLFAGVPVGIREFMKTEKKLKEKKKKGAAQQPPPSSQQPQQQDYGIDDLSKGQAADLSANIASTLQAGCFFGSFIASWIADKLGRRTGLIIAALVTCIGVVIQSAAQGSIPTMYVGRLVAGLGVGAASMVVPLYISESAPRAIRGGLTGIYQLYIVFGVMIAFWINYGSIEHLTGQSTYIVPLVLQALPALCLVAFISLCHESPRFLAKQDKWEKAEQVLTTVRQLPATHPYIRQEITDIAAQLEHERLLIGGASFWDLQKEMWTIPGNRKRALISIGLMVCQQMTGTNAINYYAPQIFKNLGISGTETGLFATGIYGVVKVITCACFLLFAADSLGRRKSLLWTSIAQGCSMFYVGLYVRIDPPLPGSEVPAAGYVALVCIFLFAGFFQFGWGPVCWIYVSEIPAARLRSMNVALAAATQWLFNFVVARATLTMFVTCGRGGYGTFLIYGSFCFSMFFFVWFFIPETKGKSLEEMDDLFGVTELVRHVEEEKGIAHGDRKEPVVTEQIEKV</sequence>
<evidence type="ECO:0000256" key="3">
    <source>
        <dbReference type="ARBA" id="ARBA00022448"/>
    </source>
</evidence>
<keyword evidence="6 8" id="KW-0472">Membrane</keyword>
<organism evidence="10 11">
    <name type="scientific">Hortaea werneckii EXF-2000</name>
    <dbReference type="NCBI Taxonomy" id="1157616"/>
    <lineage>
        <taxon>Eukaryota</taxon>
        <taxon>Fungi</taxon>
        <taxon>Dikarya</taxon>
        <taxon>Ascomycota</taxon>
        <taxon>Pezizomycotina</taxon>
        <taxon>Dothideomycetes</taxon>
        <taxon>Dothideomycetidae</taxon>
        <taxon>Mycosphaerellales</taxon>
        <taxon>Teratosphaeriaceae</taxon>
        <taxon>Hortaea</taxon>
    </lineage>
</organism>
<evidence type="ECO:0000256" key="1">
    <source>
        <dbReference type="ARBA" id="ARBA00004141"/>
    </source>
</evidence>
<evidence type="ECO:0000256" key="5">
    <source>
        <dbReference type="ARBA" id="ARBA00022989"/>
    </source>
</evidence>
<dbReference type="EMBL" id="MUNK01000043">
    <property type="protein sequence ID" value="OTA35559.1"/>
    <property type="molecule type" value="Genomic_DNA"/>
</dbReference>
<feature type="region of interest" description="Disordered" evidence="7">
    <location>
        <begin position="240"/>
        <end position="265"/>
    </location>
</feature>
<feature type="domain" description="Major facilitator superfamily (MFS) profile" evidence="9">
    <location>
        <begin position="214"/>
        <end position="690"/>
    </location>
</feature>
<evidence type="ECO:0000256" key="2">
    <source>
        <dbReference type="ARBA" id="ARBA00010992"/>
    </source>
</evidence>
<dbReference type="SUPFAM" id="SSF103473">
    <property type="entry name" value="MFS general substrate transporter"/>
    <property type="match status" value="1"/>
</dbReference>
<dbReference type="Proteomes" id="UP000194280">
    <property type="component" value="Unassembled WGS sequence"/>
</dbReference>
<feature type="transmembrane region" description="Helical" evidence="8">
    <location>
        <begin position="400"/>
        <end position="421"/>
    </location>
</feature>
<dbReference type="STRING" id="1157616.A0A1Z5THT6"/>
<protein>
    <recommendedName>
        <fullName evidence="9">Major facilitator superfamily (MFS) profile domain-containing protein</fullName>
    </recommendedName>
</protein>
<evidence type="ECO:0000256" key="8">
    <source>
        <dbReference type="SAM" id="Phobius"/>
    </source>
</evidence>
<accession>A0A1Z5THT6</accession>
<dbReference type="InParanoid" id="A0A1Z5THT6"/>
<feature type="transmembrane region" description="Helical" evidence="8">
    <location>
        <begin position="664"/>
        <end position="686"/>
    </location>
</feature>
<dbReference type="InterPro" id="IPR050360">
    <property type="entry name" value="MFS_Sugar_Transporters"/>
</dbReference>
<dbReference type="PROSITE" id="PS00216">
    <property type="entry name" value="SUGAR_TRANSPORT_1"/>
    <property type="match status" value="2"/>
</dbReference>
<comment type="similarity">
    <text evidence="2">Belongs to the major facilitator superfamily. Sugar transporter (TC 2.A.1.1) family.</text>
</comment>
<dbReference type="OrthoDB" id="508119at2759"/>
<dbReference type="Gene3D" id="1.20.1250.20">
    <property type="entry name" value="MFS general substrate transporter like domains"/>
    <property type="match status" value="1"/>
</dbReference>
<feature type="transmembrane region" description="Helical" evidence="8">
    <location>
        <begin position="308"/>
        <end position="327"/>
    </location>
</feature>
<dbReference type="PRINTS" id="PR00171">
    <property type="entry name" value="SUGRTRNSPORT"/>
</dbReference>
<evidence type="ECO:0000313" key="11">
    <source>
        <dbReference type="Proteomes" id="UP000194280"/>
    </source>
</evidence>
<dbReference type="GO" id="GO:0016020">
    <property type="term" value="C:membrane"/>
    <property type="evidence" value="ECO:0007669"/>
    <property type="project" value="UniProtKB-SubCell"/>
</dbReference>
<dbReference type="Pfam" id="PF00083">
    <property type="entry name" value="Sugar_tr"/>
    <property type="match status" value="1"/>
</dbReference>
<comment type="subcellular location">
    <subcellularLocation>
        <location evidence="1">Membrane</location>
        <topology evidence="1">Multi-pass membrane protein</topology>
    </subcellularLocation>
</comment>
<keyword evidence="5 8" id="KW-1133">Transmembrane helix</keyword>
<evidence type="ECO:0000256" key="6">
    <source>
        <dbReference type="ARBA" id="ARBA00023136"/>
    </source>
</evidence>
<dbReference type="VEuPathDB" id="FungiDB:BTJ68_04899"/>
<gene>
    <name evidence="10" type="ORF">BTJ68_04899</name>
</gene>
<evidence type="ECO:0000256" key="7">
    <source>
        <dbReference type="SAM" id="MobiDB-lite"/>
    </source>
</evidence>
<proteinExistence type="inferred from homology"/>
<feature type="transmembrane region" description="Helical" evidence="8">
    <location>
        <begin position="368"/>
        <end position="388"/>
    </location>
</feature>
<feature type="transmembrane region" description="Helical" evidence="8">
    <location>
        <begin position="282"/>
        <end position="301"/>
    </location>
</feature>
<dbReference type="InterPro" id="IPR036259">
    <property type="entry name" value="MFS_trans_sf"/>
</dbReference>
<keyword evidence="3" id="KW-0813">Transport</keyword>
<dbReference type="PANTHER" id="PTHR48022:SF21">
    <property type="entry name" value="QUINATE TRANSPORTER, PUTATIVE (AFU_ORTHOLOGUE AFUA_6G06960)-RELATED"/>
    <property type="match status" value="1"/>
</dbReference>
<dbReference type="InterPro" id="IPR005828">
    <property type="entry name" value="MFS_sugar_transport-like"/>
</dbReference>
<dbReference type="PROSITE" id="PS50850">
    <property type="entry name" value="MFS"/>
    <property type="match status" value="1"/>
</dbReference>
<feature type="transmembrane region" description="Helical" evidence="8">
    <location>
        <begin position="339"/>
        <end position="356"/>
    </location>
</feature>
<dbReference type="InterPro" id="IPR020846">
    <property type="entry name" value="MFS_dom"/>
</dbReference>
<dbReference type="PROSITE" id="PS00217">
    <property type="entry name" value="SUGAR_TRANSPORT_2"/>
    <property type="match status" value="1"/>
</dbReference>
<dbReference type="PANTHER" id="PTHR48022">
    <property type="entry name" value="PLASTIDIC GLUCOSE TRANSPORTER 4"/>
    <property type="match status" value="1"/>
</dbReference>
<dbReference type="InterPro" id="IPR005829">
    <property type="entry name" value="Sugar_transporter_CS"/>
</dbReference>
<name>A0A1Z5THT6_HORWE</name>
<reference evidence="10 11" key="1">
    <citation type="submission" date="2017-01" db="EMBL/GenBank/DDBJ databases">
        <title>The recent genome duplication of the halophilic yeast Hortaea werneckii: insights from long-read sequencing.</title>
        <authorList>
            <person name="Sinha S."/>
            <person name="Flibotte S."/>
            <person name="Neira M."/>
            <person name="Lenassi M."/>
            <person name="Gostincar C."/>
            <person name="Stajich J.E."/>
            <person name="Nislow C.E."/>
        </authorList>
    </citation>
    <scope>NUCLEOTIDE SEQUENCE [LARGE SCALE GENOMIC DNA]</scope>
    <source>
        <strain evidence="10 11">EXF-2000</strain>
    </source>
</reference>
<comment type="caution">
    <text evidence="10">The sequence shown here is derived from an EMBL/GenBank/DDBJ whole genome shotgun (WGS) entry which is preliminary data.</text>
</comment>
<keyword evidence="11" id="KW-1185">Reference proteome</keyword>
<dbReference type="GO" id="GO:0005351">
    <property type="term" value="F:carbohydrate:proton symporter activity"/>
    <property type="evidence" value="ECO:0007669"/>
    <property type="project" value="TreeGrafter"/>
</dbReference>
<dbReference type="NCBIfam" id="TIGR00879">
    <property type="entry name" value="SP"/>
    <property type="match status" value="1"/>
</dbReference>